<dbReference type="InterPro" id="IPR011006">
    <property type="entry name" value="CheY-like_superfamily"/>
</dbReference>
<keyword evidence="13 17" id="KW-0472">Membrane</keyword>
<feature type="domain" description="PAS" evidence="20">
    <location>
        <begin position="196"/>
        <end position="250"/>
    </location>
</feature>
<keyword evidence="12" id="KW-0902">Two-component regulatory system</keyword>
<keyword evidence="4" id="KW-1003">Cell membrane</keyword>
<evidence type="ECO:0000256" key="11">
    <source>
        <dbReference type="ARBA" id="ARBA00022989"/>
    </source>
</evidence>
<keyword evidence="7" id="KW-0808">Transferase</keyword>
<dbReference type="InterPro" id="IPR008207">
    <property type="entry name" value="Sig_transdc_His_kin_Hpt_dom"/>
</dbReference>
<evidence type="ECO:0000256" key="9">
    <source>
        <dbReference type="ARBA" id="ARBA00022777"/>
    </source>
</evidence>
<dbReference type="Pfam" id="PF00512">
    <property type="entry name" value="HisKA"/>
    <property type="match status" value="1"/>
</dbReference>
<dbReference type="SUPFAM" id="SSF47226">
    <property type="entry name" value="Histidine-containing phosphotransfer domain, HPT domain"/>
    <property type="match status" value="1"/>
</dbReference>
<evidence type="ECO:0000256" key="8">
    <source>
        <dbReference type="ARBA" id="ARBA00022692"/>
    </source>
</evidence>
<comment type="subcellular location">
    <subcellularLocation>
        <location evidence="2">Cell inner membrane</location>
        <topology evidence="2">Multi-pass membrane protein</topology>
    </subcellularLocation>
</comment>
<dbReference type="InterPro" id="IPR036641">
    <property type="entry name" value="HPT_dom_sf"/>
</dbReference>
<dbReference type="SUPFAM" id="SSF55874">
    <property type="entry name" value="ATPase domain of HSP90 chaperone/DNA topoisomerase II/histidine kinase"/>
    <property type="match status" value="1"/>
</dbReference>
<dbReference type="PROSITE" id="PS50112">
    <property type="entry name" value="PAS"/>
    <property type="match status" value="1"/>
</dbReference>
<dbReference type="PROSITE" id="PS50894">
    <property type="entry name" value="HPT"/>
    <property type="match status" value="1"/>
</dbReference>
<feature type="domain" description="Response regulatory" evidence="19">
    <location>
        <begin position="581"/>
        <end position="698"/>
    </location>
</feature>
<evidence type="ECO:0000256" key="12">
    <source>
        <dbReference type="ARBA" id="ARBA00023012"/>
    </source>
</evidence>
<evidence type="ECO:0000259" key="19">
    <source>
        <dbReference type="PROSITE" id="PS50110"/>
    </source>
</evidence>
<keyword evidence="11 17" id="KW-1133">Transmembrane helix</keyword>
<keyword evidence="9" id="KW-0418">Kinase</keyword>
<dbReference type="FunFam" id="3.30.565.10:FF:000010">
    <property type="entry name" value="Sensor histidine kinase RcsC"/>
    <property type="match status" value="1"/>
</dbReference>
<evidence type="ECO:0000313" key="24">
    <source>
        <dbReference type="Proteomes" id="UP000198922"/>
    </source>
</evidence>
<feature type="domain" description="PAC" evidence="21">
    <location>
        <begin position="274"/>
        <end position="324"/>
    </location>
</feature>
<dbReference type="CDD" id="cd00130">
    <property type="entry name" value="PAS"/>
    <property type="match status" value="1"/>
</dbReference>
<dbReference type="Gene3D" id="3.30.565.10">
    <property type="entry name" value="Histidine kinase-like ATPase, C-terminal domain"/>
    <property type="match status" value="1"/>
</dbReference>
<dbReference type="SUPFAM" id="SSF47384">
    <property type="entry name" value="Homodimeric domain of signal transducing histidine kinase"/>
    <property type="match status" value="1"/>
</dbReference>
<evidence type="ECO:0000256" key="4">
    <source>
        <dbReference type="ARBA" id="ARBA00022475"/>
    </source>
</evidence>
<dbReference type="InterPro" id="IPR005467">
    <property type="entry name" value="His_kinase_dom"/>
</dbReference>
<keyword evidence="6 15" id="KW-0597">Phosphoprotein</keyword>
<dbReference type="Pfam" id="PF00989">
    <property type="entry name" value="PAS"/>
    <property type="match status" value="1"/>
</dbReference>
<dbReference type="EMBL" id="FNAT01000007">
    <property type="protein sequence ID" value="SDF08954.1"/>
    <property type="molecule type" value="Genomic_DNA"/>
</dbReference>
<dbReference type="PANTHER" id="PTHR43047:SF64">
    <property type="entry name" value="HISTIDINE KINASE CONTAINING CHEY-HOMOLOGOUS RECEIVER DOMAIN AND PAS DOMAIN-RELATED"/>
    <property type="match status" value="1"/>
</dbReference>
<evidence type="ECO:0000256" key="1">
    <source>
        <dbReference type="ARBA" id="ARBA00000085"/>
    </source>
</evidence>
<dbReference type="GO" id="GO:0005886">
    <property type="term" value="C:plasma membrane"/>
    <property type="evidence" value="ECO:0007669"/>
    <property type="project" value="UniProtKB-SubCell"/>
</dbReference>
<evidence type="ECO:0000256" key="15">
    <source>
        <dbReference type="PROSITE-ProRule" id="PRU00169"/>
    </source>
</evidence>
<evidence type="ECO:0000256" key="5">
    <source>
        <dbReference type="ARBA" id="ARBA00022519"/>
    </source>
</evidence>
<name>A0A1G7I906_9RHOB</name>
<dbReference type="InterPro" id="IPR000014">
    <property type="entry name" value="PAS"/>
</dbReference>
<feature type="region of interest" description="Disordered" evidence="16">
    <location>
        <begin position="263"/>
        <end position="289"/>
    </location>
</feature>
<accession>A0A1G7I906</accession>
<sequence>MLLALALASLDVLRKLDHQATATSDNVQWTLTQVEVEYRRLEAAVAKARAEGGAPAALAELRRRFDVFYARISAFDSGVLRDALADLPGDGSPQRIRAALDDAVPLIDADDARLAARLEALGRDIDTLARPVREIAVGGIDSFARITDDSRRAVTATLTRTAIVTLALVAALLGMVVWALRMWRDARLLAEEAHEASARYAAILSSSLDAVLATDADGRIQEFNPAAEKLFGHPRDEAVGCGVADLLVPSHLRDRVSAAMARTAAGEPGALPRGRVTGRAQRRDGSSFPVEMSVSTAHRGRDTIFVIFLCDITARRQAETELLRARDDALAGEKAKADLLMVMSHEMRTPLNGLLGTMELMRDGALDAEQREHLRIMETSGRLLLSHVNDVLDVSRLDAGKVELQQEIFELGQLLHEVADGQRGLAEANGDTLAVALDPALPGHVLGDCGRLRQIVLNLVGNAVKFTRDGAVTVEAEAAGPGQVEIRVIDTGIGMSEADLARIFDDFVTLDTSYSRTSGGTGLGLGIVRRLVQAMGGEIGAQSAPGEGSLFWLRLPLPEAAAPGARPAAANAAPAAGTARRVLVVEDNEINRVVVGEMLRRAGHSVRFAHDGEAGVQAAQAAPVDVILMDISMPRMDGVAATRAIRAGDGPNRRTPIVALTAHALPADIARFHAAGMREVITKPLSRAALDRLMAGLGAAPGPDAPPDPAPAALPLIDTAARDAFFADLGRPRAAALLGEFLDTTAASMAEIARNGSALPLPRLVTELHRIASAAGLCGASALCVALRELETLGKTGAEIELRAGLPALQELWRRTEAELAPLRRDAA</sequence>
<dbReference type="InterPro" id="IPR003594">
    <property type="entry name" value="HATPase_dom"/>
</dbReference>
<dbReference type="GO" id="GO:0000155">
    <property type="term" value="F:phosphorelay sensor kinase activity"/>
    <property type="evidence" value="ECO:0007669"/>
    <property type="project" value="InterPro"/>
</dbReference>
<proteinExistence type="predicted"/>
<reference evidence="24" key="1">
    <citation type="submission" date="2016-10" db="EMBL/GenBank/DDBJ databases">
        <authorList>
            <person name="Varghese N."/>
            <person name="Submissions S."/>
        </authorList>
    </citation>
    <scope>NUCLEOTIDE SEQUENCE [LARGE SCALE GENOMIC DNA]</scope>
    <source>
        <strain evidence="24">DSM 21424</strain>
    </source>
</reference>
<dbReference type="PROSITE" id="PS50110">
    <property type="entry name" value="RESPONSE_REGULATORY"/>
    <property type="match status" value="1"/>
</dbReference>
<evidence type="ECO:0000256" key="2">
    <source>
        <dbReference type="ARBA" id="ARBA00004429"/>
    </source>
</evidence>
<evidence type="ECO:0000259" key="18">
    <source>
        <dbReference type="PROSITE" id="PS50109"/>
    </source>
</evidence>
<evidence type="ECO:0000256" key="13">
    <source>
        <dbReference type="ARBA" id="ARBA00023136"/>
    </source>
</evidence>
<dbReference type="PRINTS" id="PR00344">
    <property type="entry name" value="BCTRLSENSOR"/>
</dbReference>
<dbReference type="Pfam" id="PF00072">
    <property type="entry name" value="Response_reg"/>
    <property type="match status" value="1"/>
</dbReference>
<dbReference type="Proteomes" id="UP000198922">
    <property type="component" value="Unassembled WGS sequence"/>
</dbReference>
<organism evidence="23 24">
    <name type="scientific">Limimaricola pyoseonensis</name>
    <dbReference type="NCBI Taxonomy" id="521013"/>
    <lineage>
        <taxon>Bacteria</taxon>
        <taxon>Pseudomonadati</taxon>
        <taxon>Pseudomonadota</taxon>
        <taxon>Alphaproteobacteria</taxon>
        <taxon>Rhodobacterales</taxon>
        <taxon>Paracoccaceae</taxon>
        <taxon>Limimaricola</taxon>
    </lineage>
</organism>
<dbReference type="InterPro" id="IPR001789">
    <property type="entry name" value="Sig_transdc_resp-reg_receiver"/>
</dbReference>
<keyword evidence="10" id="KW-0547">Nucleotide-binding</keyword>
<keyword evidence="24" id="KW-1185">Reference proteome</keyword>
<dbReference type="PROSITE" id="PS50113">
    <property type="entry name" value="PAC"/>
    <property type="match status" value="1"/>
</dbReference>
<evidence type="ECO:0000256" key="10">
    <source>
        <dbReference type="ARBA" id="ARBA00022840"/>
    </source>
</evidence>
<dbReference type="InterPro" id="IPR035965">
    <property type="entry name" value="PAS-like_dom_sf"/>
</dbReference>
<evidence type="ECO:0000259" key="21">
    <source>
        <dbReference type="PROSITE" id="PS50113"/>
    </source>
</evidence>
<evidence type="ECO:0000256" key="14">
    <source>
        <dbReference type="PROSITE-ProRule" id="PRU00110"/>
    </source>
</evidence>
<dbReference type="SMART" id="SM00387">
    <property type="entry name" value="HATPase_c"/>
    <property type="match status" value="1"/>
</dbReference>
<evidence type="ECO:0000259" key="22">
    <source>
        <dbReference type="PROSITE" id="PS50894"/>
    </source>
</evidence>
<dbReference type="CDD" id="cd16922">
    <property type="entry name" value="HATPase_EvgS-ArcB-TorS-like"/>
    <property type="match status" value="1"/>
</dbReference>
<dbReference type="InterPro" id="IPR036097">
    <property type="entry name" value="HisK_dim/P_sf"/>
</dbReference>
<dbReference type="Gene3D" id="1.20.120.160">
    <property type="entry name" value="HPT domain"/>
    <property type="match status" value="1"/>
</dbReference>
<feature type="transmembrane region" description="Helical" evidence="17">
    <location>
        <begin position="161"/>
        <end position="180"/>
    </location>
</feature>
<feature type="domain" description="HPt" evidence="22">
    <location>
        <begin position="730"/>
        <end position="828"/>
    </location>
</feature>
<keyword evidence="10" id="KW-0067">ATP-binding</keyword>
<dbReference type="STRING" id="521013.SAMN04488567_3365"/>
<dbReference type="SMART" id="SM00091">
    <property type="entry name" value="PAS"/>
    <property type="match status" value="1"/>
</dbReference>
<dbReference type="SMART" id="SM00388">
    <property type="entry name" value="HisKA"/>
    <property type="match status" value="1"/>
</dbReference>
<dbReference type="NCBIfam" id="TIGR00229">
    <property type="entry name" value="sensory_box"/>
    <property type="match status" value="1"/>
</dbReference>
<dbReference type="InterPro" id="IPR003661">
    <property type="entry name" value="HisK_dim/P_dom"/>
</dbReference>
<protein>
    <recommendedName>
        <fullName evidence="3">histidine kinase</fullName>
        <ecNumber evidence="3">2.7.13.3</ecNumber>
    </recommendedName>
</protein>
<evidence type="ECO:0000256" key="7">
    <source>
        <dbReference type="ARBA" id="ARBA00022679"/>
    </source>
</evidence>
<dbReference type="GO" id="GO:0006355">
    <property type="term" value="P:regulation of DNA-templated transcription"/>
    <property type="evidence" value="ECO:0007669"/>
    <property type="project" value="InterPro"/>
</dbReference>
<dbReference type="SMART" id="SM00448">
    <property type="entry name" value="REC"/>
    <property type="match status" value="1"/>
</dbReference>
<dbReference type="Gene3D" id="1.10.287.130">
    <property type="match status" value="1"/>
</dbReference>
<evidence type="ECO:0000259" key="20">
    <source>
        <dbReference type="PROSITE" id="PS50112"/>
    </source>
</evidence>
<dbReference type="InterPro" id="IPR036890">
    <property type="entry name" value="HATPase_C_sf"/>
</dbReference>
<dbReference type="Gene3D" id="3.40.50.2300">
    <property type="match status" value="1"/>
</dbReference>
<feature type="domain" description="Histidine kinase" evidence="18">
    <location>
        <begin position="342"/>
        <end position="559"/>
    </location>
</feature>
<dbReference type="InterPro" id="IPR013767">
    <property type="entry name" value="PAS_fold"/>
</dbReference>
<evidence type="ECO:0000313" key="23">
    <source>
        <dbReference type="EMBL" id="SDF08954.1"/>
    </source>
</evidence>
<evidence type="ECO:0000256" key="16">
    <source>
        <dbReference type="SAM" id="MobiDB-lite"/>
    </source>
</evidence>
<dbReference type="SUPFAM" id="SSF55785">
    <property type="entry name" value="PYP-like sensor domain (PAS domain)"/>
    <property type="match status" value="1"/>
</dbReference>
<dbReference type="PANTHER" id="PTHR43047">
    <property type="entry name" value="TWO-COMPONENT HISTIDINE PROTEIN KINASE"/>
    <property type="match status" value="1"/>
</dbReference>
<dbReference type="Pfam" id="PF02518">
    <property type="entry name" value="HATPase_c"/>
    <property type="match status" value="1"/>
</dbReference>
<dbReference type="CDD" id="cd00082">
    <property type="entry name" value="HisKA"/>
    <property type="match status" value="1"/>
</dbReference>
<dbReference type="InterPro" id="IPR004358">
    <property type="entry name" value="Sig_transdc_His_kin-like_C"/>
</dbReference>
<comment type="catalytic activity">
    <reaction evidence="1">
        <text>ATP + protein L-histidine = ADP + protein N-phospho-L-histidine.</text>
        <dbReference type="EC" id="2.7.13.3"/>
    </reaction>
</comment>
<evidence type="ECO:0000256" key="17">
    <source>
        <dbReference type="SAM" id="Phobius"/>
    </source>
</evidence>
<dbReference type="InterPro" id="IPR000700">
    <property type="entry name" value="PAS-assoc_C"/>
</dbReference>
<dbReference type="PROSITE" id="PS50109">
    <property type="entry name" value="HIS_KIN"/>
    <property type="match status" value="1"/>
</dbReference>
<dbReference type="EC" id="2.7.13.3" evidence="3"/>
<keyword evidence="8 17" id="KW-0812">Transmembrane</keyword>
<evidence type="ECO:0000256" key="3">
    <source>
        <dbReference type="ARBA" id="ARBA00012438"/>
    </source>
</evidence>
<feature type="modified residue" description="4-aspartylphosphate" evidence="15">
    <location>
        <position position="630"/>
    </location>
</feature>
<gene>
    <name evidence="23" type="ORF">SAMN04488567_3365</name>
</gene>
<evidence type="ECO:0000256" key="6">
    <source>
        <dbReference type="ARBA" id="ARBA00022553"/>
    </source>
</evidence>
<keyword evidence="5" id="KW-0997">Cell inner membrane</keyword>
<feature type="modified residue" description="Phosphohistidine" evidence="14">
    <location>
        <position position="769"/>
    </location>
</feature>
<dbReference type="AlphaFoldDB" id="A0A1G7I906"/>
<dbReference type="SUPFAM" id="SSF52172">
    <property type="entry name" value="CheY-like"/>
    <property type="match status" value="1"/>
</dbReference>
<dbReference type="CDD" id="cd17546">
    <property type="entry name" value="REC_hyHK_CKI1_RcsC-like"/>
    <property type="match status" value="1"/>
</dbReference>
<dbReference type="Gene3D" id="3.30.450.20">
    <property type="entry name" value="PAS domain"/>
    <property type="match status" value="1"/>
</dbReference>